<evidence type="ECO:0000313" key="1">
    <source>
        <dbReference type="EMBL" id="MBD1394277.1"/>
    </source>
</evidence>
<dbReference type="AlphaFoldDB" id="A0A926NSM4"/>
<dbReference type="EMBL" id="JACWMX010000005">
    <property type="protein sequence ID" value="MBD1394277.1"/>
    <property type="molecule type" value="Genomic_DNA"/>
</dbReference>
<organism evidence="1 2">
    <name type="scientific">Mucilaginibacter glaciei</name>
    <dbReference type="NCBI Taxonomy" id="2772109"/>
    <lineage>
        <taxon>Bacteria</taxon>
        <taxon>Pseudomonadati</taxon>
        <taxon>Bacteroidota</taxon>
        <taxon>Sphingobacteriia</taxon>
        <taxon>Sphingobacteriales</taxon>
        <taxon>Sphingobacteriaceae</taxon>
        <taxon>Mucilaginibacter</taxon>
    </lineage>
</organism>
<sequence>MDLFDDNSRSAIFSPCGMYRYLLFRHWNREKPFVIFIGLNPSTATQSKDDPTIRRVKKLAADWGYGGVCMMNLFAFISPYPEDLKTCADAIGENNTYLRMACALGVDVIFSWGAFDVKDRASEVIKMFPRAKALIINKDGSPRHPLYVPGNVKPVNYNP</sequence>
<dbReference type="InterPro" id="IPR012441">
    <property type="entry name" value="DUF1643"/>
</dbReference>
<protein>
    <submittedName>
        <fullName evidence="1">DUF1643 domain-containing protein</fullName>
    </submittedName>
</protein>
<dbReference type="Proteomes" id="UP000619078">
    <property type="component" value="Unassembled WGS sequence"/>
</dbReference>
<evidence type="ECO:0000313" key="2">
    <source>
        <dbReference type="Proteomes" id="UP000619078"/>
    </source>
</evidence>
<comment type="caution">
    <text evidence="1">The sequence shown here is derived from an EMBL/GenBank/DDBJ whole genome shotgun (WGS) entry which is preliminary data.</text>
</comment>
<dbReference type="Pfam" id="PF07799">
    <property type="entry name" value="DUF1643"/>
    <property type="match status" value="1"/>
</dbReference>
<dbReference type="RefSeq" id="WP_191164013.1">
    <property type="nucleotide sequence ID" value="NZ_JACWMX010000005.1"/>
</dbReference>
<name>A0A926NSM4_9SPHI</name>
<reference evidence="1" key="1">
    <citation type="submission" date="2020-09" db="EMBL/GenBank/DDBJ databases">
        <title>Novel species of Mucilaginibacter isolated from a glacier on the Tibetan Plateau.</title>
        <authorList>
            <person name="Liu Q."/>
            <person name="Xin Y.-H."/>
        </authorList>
    </citation>
    <scope>NUCLEOTIDE SEQUENCE</scope>
    <source>
        <strain evidence="1">ZB1P21</strain>
    </source>
</reference>
<keyword evidence="2" id="KW-1185">Reference proteome</keyword>
<proteinExistence type="predicted"/>
<gene>
    <name evidence="1" type="ORF">IDJ76_14300</name>
</gene>
<accession>A0A926NSM4</accession>